<proteinExistence type="predicted"/>
<feature type="domain" description="Glycosyl transferase family 1" evidence="1">
    <location>
        <begin position="218"/>
        <end position="378"/>
    </location>
</feature>
<dbReference type="SUPFAM" id="SSF53756">
    <property type="entry name" value="UDP-Glycosyltransferase/glycogen phosphorylase"/>
    <property type="match status" value="1"/>
</dbReference>
<comment type="caution">
    <text evidence="3">The sequence shown here is derived from an EMBL/GenBank/DDBJ whole genome shotgun (WGS) entry which is preliminary data.</text>
</comment>
<name>A0A0B4DG91_9FLAO</name>
<dbReference type="Pfam" id="PF00534">
    <property type="entry name" value="Glycos_transf_1"/>
    <property type="match status" value="1"/>
</dbReference>
<dbReference type="InterPro" id="IPR050194">
    <property type="entry name" value="Glycosyltransferase_grp1"/>
</dbReference>
<dbReference type="PANTHER" id="PTHR45947:SF3">
    <property type="entry name" value="SULFOQUINOVOSYL TRANSFERASE SQD2"/>
    <property type="match status" value="1"/>
</dbReference>
<dbReference type="RefSeq" id="WP_039366827.1">
    <property type="nucleotide sequence ID" value="NZ_JWTA01000005.1"/>
</dbReference>
<dbReference type="Gene3D" id="3.40.50.2000">
    <property type="entry name" value="Glycogen Phosphorylase B"/>
    <property type="match status" value="2"/>
</dbReference>
<evidence type="ECO:0000259" key="2">
    <source>
        <dbReference type="Pfam" id="PF13579"/>
    </source>
</evidence>
<dbReference type="InterPro" id="IPR028098">
    <property type="entry name" value="Glyco_trans_4-like_N"/>
</dbReference>
<dbReference type="InterPro" id="IPR001296">
    <property type="entry name" value="Glyco_trans_1"/>
</dbReference>
<protein>
    <recommendedName>
        <fullName evidence="5">Glycosyl transferase family 1</fullName>
    </recommendedName>
</protein>
<feature type="domain" description="Glycosyltransferase subfamily 4-like N-terminal" evidence="2">
    <location>
        <begin position="18"/>
        <end position="196"/>
    </location>
</feature>
<evidence type="ECO:0000313" key="4">
    <source>
        <dbReference type="Proteomes" id="UP000031167"/>
    </source>
</evidence>
<dbReference type="AlphaFoldDB" id="A0A0B4DG91"/>
<gene>
    <name evidence="3" type="ORF">RM51_07070</name>
</gene>
<evidence type="ECO:0000313" key="3">
    <source>
        <dbReference type="EMBL" id="KIC63430.1"/>
    </source>
</evidence>
<evidence type="ECO:0008006" key="5">
    <source>
        <dbReference type="Google" id="ProtNLM"/>
    </source>
</evidence>
<dbReference type="Proteomes" id="UP000031167">
    <property type="component" value="Unassembled WGS sequence"/>
</dbReference>
<accession>A0A0B4DG91</accession>
<dbReference type="GO" id="GO:0016758">
    <property type="term" value="F:hexosyltransferase activity"/>
    <property type="evidence" value="ECO:0007669"/>
    <property type="project" value="TreeGrafter"/>
</dbReference>
<evidence type="ECO:0000259" key="1">
    <source>
        <dbReference type="Pfam" id="PF00534"/>
    </source>
</evidence>
<dbReference type="PANTHER" id="PTHR45947">
    <property type="entry name" value="SULFOQUINOVOSYL TRANSFERASE SQD2"/>
    <property type="match status" value="1"/>
</dbReference>
<sequence length="403" mass="45820">MRILIISQYFWPENFKINDLCLGLKEKGHYIEVLTGLPNYPKGKFFEGYSLFKNNNETWEGIPVHRSKLFPRGNGGLKLMINYFSFAFFASLKSKSLSNKFDCILVYEPSPITVGIPAIFAGKKLKIPYYFWVQDLWPESLTAAGGIKNRFVLSFFENITKLIYRKAEKVLVQSKGFKNYIVNQGIDPDKIIFYPNSTENFYQPVTPEKAFQDKMPQGFCITFAGNLGEAQSLFTILNAALIVKQRGYHQIKWVFLGDGRQREQLEKYSDVNNLKNEVHFLGAYPGTDMPKFFACSDVLISTLKKNKIFSLTIPSKIQSYLACGKPILASLDGEGADIIDNAGAGYSSPSEDEILLAENAIKLFNDSEEDRKKMGQNGLSYFNEEFERNMLLDKLINILDNKS</sequence>
<dbReference type="STRING" id="363331.RM51_07070"/>
<keyword evidence="4" id="KW-1185">Reference proteome</keyword>
<dbReference type="CDD" id="cd03794">
    <property type="entry name" value="GT4_WbuB-like"/>
    <property type="match status" value="1"/>
</dbReference>
<dbReference type="EMBL" id="JWTA01000005">
    <property type="protein sequence ID" value="KIC63430.1"/>
    <property type="molecule type" value="Genomic_DNA"/>
</dbReference>
<dbReference type="Pfam" id="PF13579">
    <property type="entry name" value="Glyco_trans_4_4"/>
    <property type="match status" value="1"/>
</dbReference>
<reference evidence="3 4" key="1">
    <citation type="submission" date="2014-12" db="EMBL/GenBank/DDBJ databases">
        <title>Genome sequencing of Chryseobacterium taiwanense TPW19.</title>
        <authorList>
            <person name="Tan P.W."/>
            <person name="Chan K.-G."/>
        </authorList>
    </citation>
    <scope>NUCLEOTIDE SEQUENCE [LARGE SCALE GENOMIC DNA]</scope>
    <source>
        <strain evidence="3 4">TPW19</strain>
    </source>
</reference>
<dbReference type="OrthoDB" id="9811902at2"/>
<organism evidence="3 4">
    <name type="scientific">Chryseobacterium taiwanense</name>
    <dbReference type="NCBI Taxonomy" id="363331"/>
    <lineage>
        <taxon>Bacteria</taxon>
        <taxon>Pseudomonadati</taxon>
        <taxon>Bacteroidota</taxon>
        <taxon>Flavobacteriia</taxon>
        <taxon>Flavobacteriales</taxon>
        <taxon>Weeksellaceae</taxon>
        <taxon>Chryseobacterium group</taxon>
        <taxon>Chryseobacterium</taxon>
    </lineage>
</organism>